<evidence type="ECO:0000256" key="1">
    <source>
        <dbReference type="ARBA" id="ARBA00022527"/>
    </source>
</evidence>
<dbReference type="EMBL" id="BRYA01000260">
    <property type="protein sequence ID" value="GMI45669.1"/>
    <property type="molecule type" value="Genomic_DNA"/>
</dbReference>
<organism evidence="10 11">
    <name type="scientific">Triparma columacea</name>
    <dbReference type="NCBI Taxonomy" id="722753"/>
    <lineage>
        <taxon>Eukaryota</taxon>
        <taxon>Sar</taxon>
        <taxon>Stramenopiles</taxon>
        <taxon>Ochrophyta</taxon>
        <taxon>Bolidophyceae</taxon>
        <taxon>Parmales</taxon>
        <taxon>Triparmaceae</taxon>
        <taxon>Triparma</taxon>
    </lineage>
</organism>
<reference evidence="11" key="1">
    <citation type="journal article" date="2023" name="Commun. Biol.">
        <title>Genome analysis of Parmales, the sister group of diatoms, reveals the evolutionary specialization of diatoms from phago-mixotrophs to photoautotrophs.</title>
        <authorList>
            <person name="Ban H."/>
            <person name="Sato S."/>
            <person name="Yoshikawa S."/>
            <person name="Yamada K."/>
            <person name="Nakamura Y."/>
            <person name="Ichinomiya M."/>
            <person name="Sato N."/>
            <person name="Blanc-Mathieu R."/>
            <person name="Endo H."/>
            <person name="Kuwata A."/>
            <person name="Ogata H."/>
        </authorList>
    </citation>
    <scope>NUCLEOTIDE SEQUENCE [LARGE SCALE GENOMIC DNA]</scope>
</reference>
<keyword evidence="4" id="KW-0418">Kinase</keyword>
<dbReference type="Gene3D" id="3.30.200.20">
    <property type="entry name" value="Phosphorylase Kinase, domain 1"/>
    <property type="match status" value="1"/>
</dbReference>
<feature type="signal peptide" evidence="8">
    <location>
        <begin position="1"/>
        <end position="26"/>
    </location>
</feature>
<evidence type="ECO:0000256" key="8">
    <source>
        <dbReference type="SAM" id="SignalP"/>
    </source>
</evidence>
<dbReference type="PANTHER" id="PTHR44329">
    <property type="entry name" value="SERINE/THREONINE-PROTEIN KINASE TNNI3K-RELATED"/>
    <property type="match status" value="1"/>
</dbReference>
<feature type="binding site" evidence="6">
    <location>
        <position position="1007"/>
    </location>
    <ligand>
        <name>ATP</name>
        <dbReference type="ChEBI" id="CHEBI:30616"/>
    </ligand>
</feature>
<evidence type="ECO:0000256" key="3">
    <source>
        <dbReference type="ARBA" id="ARBA00022741"/>
    </source>
</evidence>
<keyword evidence="1" id="KW-0723">Serine/threonine-protein kinase</keyword>
<dbReference type="InterPro" id="IPR051681">
    <property type="entry name" value="Ser/Thr_Kinases-Pseudokinases"/>
</dbReference>
<keyword evidence="3 6" id="KW-0547">Nucleotide-binding</keyword>
<dbReference type="Proteomes" id="UP001165065">
    <property type="component" value="Unassembled WGS sequence"/>
</dbReference>
<dbReference type="PROSITE" id="PS00108">
    <property type="entry name" value="PROTEIN_KINASE_ST"/>
    <property type="match status" value="1"/>
</dbReference>
<dbReference type="SUPFAM" id="SSF49899">
    <property type="entry name" value="Concanavalin A-like lectins/glucanases"/>
    <property type="match status" value="1"/>
</dbReference>
<protein>
    <recommendedName>
        <fullName evidence="9">Protein kinase domain-containing protein</fullName>
    </recommendedName>
</protein>
<dbReference type="InterPro" id="IPR008271">
    <property type="entry name" value="Ser/Thr_kinase_AS"/>
</dbReference>
<name>A0A9W7LCM9_9STRA</name>
<evidence type="ECO:0000256" key="5">
    <source>
        <dbReference type="ARBA" id="ARBA00022840"/>
    </source>
</evidence>
<dbReference type="FunFam" id="3.30.200.20:FF:000180">
    <property type="entry name" value="serine/threonine-protein kinase STY46-like"/>
    <property type="match status" value="1"/>
</dbReference>
<evidence type="ECO:0000259" key="9">
    <source>
        <dbReference type="PROSITE" id="PS50011"/>
    </source>
</evidence>
<dbReference type="Gene3D" id="2.60.120.200">
    <property type="match status" value="1"/>
</dbReference>
<dbReference type="Pfam" id="PF13385">
    <property type="entry name" value="Laminin_G_3"/>
    <property type="match status" value="1"/>
</dbReference>
<dbReference type="InterPro" id="IPR011009">
    <property type="entry name" value="Kinase-like_dom_sf"/>
</dbReference>
<dbReference type="InterPro" id="IPR017441">
    <property type="entry name" value="Protein_kinase_ATP_BS"/>
</dbReference>
<comment type="caution">
    <text evidence="10">The sequence shown here is derived from an EMBL/GenBank/DDBJ whole genome shotgun (WGS) entry which is preliminary data.</text>
</comment>
<evidence type="ECO:0000313" key="11">
    <source>
        <dbReference type="Proteomes" id="UP001165065"/>
    </source>
</evidence>
<feature type="domain" description="Protein kinase" evidence="9">
    <location>
        <begin position="980"/>
        <end position="1274"/>
    </location>
</feature>
<dbReference type="PROSITE" id="PS50011">
    <property type="entry name" value="PROTEIN_KINASE_DOM"/>
    <property type="match status" value="1"/>
</dbReference>
<dbReference type="Gene3D" id="1.10.510.10">
    <property type="entry name" value="Transferase(Phosphotransferase) domain 1"/>
    <property type="match status" value="1"/>
</dbReference>
<feature type="region of interest" description="Disordered" evidence="7">
    <location>
        <begin position="1279"/>
        <end position="1304"/>
    </location>
</feature>
<accession>A0A9W7LCM9</accession>
<dbReference type="PROSITE" id="PS00107">
    <property type="entry name" value="PROTEIN_KINASE_ATP"/>
    <property type="match status" value="1"/>
</dbReference>
<dbReference type="OrthoDB" id="195642at2759"/>
<dbReference type="GO" id="GO:0005524">
    <property type="term" value="F:ATP binding"/>
    <property type="evidence" value="ECO:0007669"/>
    <property type="project" value="UniProtKB-UniRule"/>
</dbReference>
<dbReference type="SUPFAM" id="SSF56112">
    <property type="entry name" value="Protein kinase-like (PK-like)"/>
    <property type="match status" value="1"/>
</dbReference>
<evidence type="ECO:0000256" key="7">
    <source>
        <dbReference type="SAM" id="MobiDB-lite"/>
    </source>
</evidence>
<sequence length="1428" mass="157719">MLFLSSCFSQLLLLILVLVVPQFTLSALPTGSYVHYGRVEHCAGIAFGDGTDLPKGDFTVSYWMKFDGSMGRPILLDGNMRLDIFVAYPFEDRGYSNYWNFGITNSHITPSPVFDDEVNVNTWVQHVHTYERSIDLMTYYVNGDFVGNSTNGFVNETWANSNKAHDFGHFGKVSETNDKGIEAWGIGCRDVPDNDYTNFRGGLDDFAVYNGVLSASEVKAVFDDVNAFDPTADNRLALYYSFNDPSSTTVLNEAPKNSGKYPLILGVNRERAVKIAEPDYSEDACDVVATIAPIFLCHEGDTCSGISSSSSPPLPAPSPPSLTCSRDSDVVFPAYVFAYDADGQSISYRVIQLPEHGDLYEENQRLRIPESIGKSTKIEASSLPYSQTLYLDPFFHYYHIPSDPYNLQNSDSFVVEYSDGINTVEVTIDIDIALFNKHPIISPGSSAVTTFTPKEDTSITHTLAFTDYDSSLITVMVDDTPTHGIIMYDSGDETITLSKFSPFNPYGDQVPLSQYAKSVVSFSSHWFNPAEDWAASQILGEPSTSIYADSALAWAPATRMGTGISTKGEGDDDEREPVWDPADSLATSGFTEYIEVEFDAAVFLSDIEVGIVRGCGCVVRMVAKNSQNNNEMVIYNEKADLSCDAEDGLARLTNTINRFSPPSLCNTPFAMDRVRIEIDTTSVPDWNEIDYVKVTGYELPPAGVLPPGVTEVTYKPDTNFFGQDKFAFRSTDCGYHSDTVSELAEVIVNVEGVADDPVVRTIHVEASPENATQTIDVNAFVTNLDGKMLTVEFPILPTIGSLKVHGTMQTVTNSDMYDLDSTTFYYTVETFPEDDTDVIVKYKVHDEVQGLVSEENIKIVVQGVPINAGVPIEIIGGILGAAVFIIAGVTIYFKRIAASHQSTKKEALAKLATMRKENLELHNNLKMMKQYNDDELGMIEAQITTFRKDFNKKKTSHDGDTKNLSVGKDIEKLLILAKELESEFVIGKGSFGEVHKSKYRGTHVAVKTLHEIDRESLERFQAEILLMADLHHTNVIQLVGACWEKDLMALVMEFAEKGMSTEVLVEEGVTFTWDDPLLKWCMDTSRAMRYLHGVTYIDVKNDKLVSGVIHRDLKPDNCLVTDTYTIKVADFGEARAFNENNTMTQVGTPLYIAPEVVKGDHYSTQADVFSFAMTVLAWSVKGAEKLLTFLDRHLMADRSKGRRLTVGSQNPSIGKVSHNIITKGWRPKRNVLKEVGMPDCISDLLTLCWLDDPEKRPSFSEIMDYLETEAMKLILPNAGDDTTRAHGAHLNSPDTGRTRRSSVSGALKNRIAQQKIVAANQNDKSDSENNDKVGSARSALVSAIELLKGEGVVESEFVDKTKVVVEGCIITDFGEEKGYLEGVGGDELVSKISADEAKEEGMLKVLGLVIDRLNERKAKRTEFGGGAL</sequence>
<dbReference type="Pfam" id="PF07714">
    <property type="entry name" value="PK_Tyr_Ser-Thr"/>
    <property type="match status" value="1"/>
</dbReference>
<keyword evidence="2" id="KW-0808">Transferase</keyword>
<evidence type="ECO:0000256" key="6">
    <source>
        <dbReference type="PROSITE-ProRule" id="PRU10141"/>
    </source>
</evidence>
<dbReference type="InterPro" id="IPR001245">
    <property type="entry name" value="Ser-Thr/Tyr_kinase_cat_dom"/>
</dbReference>
<feature type="chain" id="PRO_5040888668" description="Protein kinase domain-containing protein" evidence="8">
    <location>
        <begin position="27"/>
        <end position="1428"/>
    </location>
</feature>
<dbReference type="PANTHER" id="PTHR44329:SF298">
    <property type="entry name" value="MIXED LINEAGE KINASE DOMAIN-LIKE PROTEIN"/>
    <property type="match status" value="1"/>
</dbReference>
<dbReference type="SMART" id="SM00220">
    <property type="entry name" value="S_TKc"/>
    <property type="match status" value="1"/>
</dbReference>
<keyword evidence="8" id="KW-0732">Signal</keyword>
<evidence type="ECO:0000313" key="10">
    <source>
        <dbReference type="EMBL" id="GMI45669.1"/>
    </source>
</evidence>
<dbReference type="InterPro" id="IPR000719">
    <property type="entry name" value="Prot_kinase_dom"/>
</dbReference>
<keyword evidence="5 6" id="KW-0067">ATP-binding</keyword>
<dbReference type="GO" id="GO:0004674">
    <property type="term" value="F:protein serine/threonine kinase activity"/>
    <property type="evidence" value="ECO:0007669"/>
    <property type="project" value="UniProtKB-KW"/>
</dbReference>
<proteinExistence type="predicted"/>
<evidence type="ECO:0000256" key="4">
    <source>
        <dbReference type="ARBA" id="ARBA00022777"/>
    </source>
</evidence>
<gene>
    <name evidence="10" type="ORF">TrCOL_g7230</name>
</gene>
<evidence type="ECO:0000256" key="2">
    <source>
        <dbReference type="ARBA" id="ARBA00022679"/>
    </source>
</evidence>
<keyword evidence="11" id="KW-1185">Reference proteome</keyword>
<dbReference type="InterPro" id="IPR013320">
    <property type="entry name" value="ConA-like_dom_sf"/>
</dbReference>